<evidence type="ECO:0000259" key="2">
    <source>
        <dbReference type="Pfam" id="PF13401"/>
    </source>
</evidence>
<dbReference type="Pfam" id="PF13401">
    <property type="entry name" value="AAA_22"/>
    <property type="match status" value="1"/>
</dbReference>
<feature type="region of interest" description="Disordered" evidence="1">
    <location>
        <begin position="362"/>
        <end position="406"/>
    </location>
</feature>
<name>A0A0E4FYU6_9BRAD</name>
<evidence type="ECO:0000313" key="3">
    <source>
        <dbReference type="EMBL" id="BAR58118.1"/>
    </source>
</evidence>
<evidence type="ECO:0000256" key="1">
    <source>
        <dbReference type="SAM" id="MobiDB-lite"/>
    </source>
</evidence>
<dbReference type="Proteomes" id="UP000063308">
    <property type="component" value="Chromosome"/>
</dbReference>
<dbReference type="RefSeq" id="WP_060910165.1">
    <property type="nucleotide sequence ID" value="NZ_JAFCKD010000053.1"/>
</dbReference>
<dbReference type="InterPro" id="IPR027417">
    <property type="entry name" value="P-loop_NTPase"/>
</dbReference>
<accession>A0A0E4FYU6</accession>
<reference evidence="3 4" key="1">
    <citation type="submission" date="2014-11" db="EMBL/GenBank/DDBJ databases">
        <title>Symbiosis island explosion on the genome of extra-slow-growing strains of soybean bradyrhizobia with massive insertion sequences.</title>
        <authorList>
            <person name="Iida T."/>
            <person name="Minamisawa K."/>
        </authorList>
    </citation>
    <scope>NUCLEOTIDE SEQUENCE [LARGE SCALE GENOMIC DNA]</scope>
    <source>
        <strain evidence="3 4">NK6</strain>
    </source>
</reference>
<organism evidence="3 4">
    <name type="scientific">Bradyrhizobium diazoefficiens</name>
    <dbReference type="NCBI Taxonomy" id="1355477"/>
    <lineage>
        <taxon>Bacteria</taxon>
        <taxon>Pseudomonadati</taxon>
        <taxon>Pseudomonadota</taxon>
        <taxon>Alphaproteobacteria</taxon>
        <taxon>Hyphomicrobiales</taxon>
        <taxon>Nitrobacteraceae</taxon>
        <taxon>Bradyrhizobium</taxon>
    </lineage>
</organism>
<proteinExistence type="predicted"/>
<sequence>MYDLSKMPEKFADWPPEARVEHLAYRFMKTPFTNAIDEMLEHLYWPAGLEPEGEGCFIVGDTGVGKTTAVRMFTDRKYAEMRAKDPSGKWYRPKLFATDLSPICHMTPEGLRRPIAAVWVDPRPRFNSFMADTALGLGIDLGSRFSFGKACIEIANAIEKQEVKMIIFDDVQHIIENGMDIYGVADVFKVFAKARVQVVCVGMPDALKLGDENEQLERLVANSYTVQPLRCSVGDFPRLDDNGRLLVRTERQELTPYRKLLRALDRRNGKNSVLPFDEPSDLSDPNMALRLHQSYRGYTGKMMKLVVRAAKLAIARGNSRITMKHFEEAYRSASKCSDERNWFRMPFPQVRDVFGTVVPLAPVRDEEDEDPAPKSRSMTGKGGGKRKSAMSDGDRRMVEDAFAGRK</sequence>
<protein>
    <recommendedName>
        <fullName evidence="2">ORC1/DEAH AAA+ ATPase domain-containing protein</fullName>
    </recommendedName>
</protein>
<dbReference type="GO" id="GO:0016887">
    <property type="term" value="F:ATP hydrolysis activity"/>
    <property type="evidence" value="ECO:0007669"/>
    <property type="project" value="InterPro"/>
</dbReference>
<dbReference type="AlphaFoldDB" id="A0A0E4FYU6"/>
<feature type="domain" description="ORC1/DEAH AAA+ ATPase" evidence="2">
    <location>
        <begin position="56"/>
        <end position="208"/>
    </location>
</feature>
<dbReference type="InterPro" id="IPR049945">
    <property type="entry name" value="AAA_22"/>
</dbReference>
<gene>
    <name evidence="3" type="ORF">NK6_4959</name>
</gene>
<dbReference type="EMBL" id="AP014685">
    <property type="protein sequence ID" value="BAR58118.1"/>
    <property type="molecule type" value="Genomic_DNA"/>
</dbReference>
<dbReference type="Gene3D" id="3.40.50.300">
    <property type="entry name" value="P-loop containing nucleotide triphosphate hydrolases"/>
    <property type="match status" value="1"/>
</dbReference>
<dbReference type="SUPFAM" id="SSF52540">
    <property type="entry name" value="P-loop containing nucleoside triphosphate hydrolases"/>
    <property type="match status" value="1"/>
</dbReference>
<evidence type="ECO:0000313" key="4">
    <source>
        <dbReference type="Proteomes" id="UP000063308"/>
    </source>
</evidence>
<feature type="compositionally biased region" description="Basic and acidic residues" evidence="1">
    <location>
        <begin position="392"/>
        <end position="406"/>
    </location>
</feature>